<dbReference type="FunFam" id="2.60.40.60:FF:000020">
    <property type="entry name" value="Dachsous cadherin-related 1b"/>
    <property type="match status" value="1"/>
</dbReference>
<feature type="domain" description="Cadherin" evidence="10">
    <location>
        <begin position="430"/>
        <end position="531"/>
    </location>
</feature>
<keyword evidence="2" id="KW-0812">Transmembrane</keyword>
<dbReference type="CDD" id="cd11304">
    <property type="entry name" value="Cadherin_repeat"/>
    <property type="match status" value="4"/>
</dbReference>
<evidence type="ECO:0000256" key="3">
    <source>
        <dbReference type="ARBA" id="ARBA00022737"/>
    </source>
</evidence>
<keyword evidence="12" id="KW-1185">Reference proteome</keyword>
<comment type="subcellular location">
    <subcellularLocation>
        <location evidence="1">Membrane</location>
        <topology evidence="1">Single-pass membrane protein</topology>
    </subcellularLocation>
</comment>
<proteinExistence type="predicted"/>
<dbReference type="PANTHER" id="PTHR24028">
    <property type="entry name" value="CADHERIN-87A"/>
    <property type="match status" value="1"/>
</dbReference>
<evidence type="ECO:0000259" key="10">
    <source>
        <dbReference type="PROSITE" id="PS50268"/>
    </source>
</evidence>
<evidence type="ECO:0000256" key="5">
    <source>
        <dbReference type="ARBA" id="ARBA00022989"/>
    </source>
</evidence>
<dbReference type="GO" id="GO:0005886">
    <property type="term" value="C:plasma membrane"/>
    <property type="evidence" value="ECO:0007669"/>
    <property type="project" value="InterPro"/>
</dbReference>
<feature type="region of interest" description="Disordered" evidence="9">
    <location>
        <begin position="1238"/>
        <end position="1257"/>
    </location>
</feature>
<dbReference type="SUPFAM" id="SSF49313">
    <property type="entry name" value="Cadherin-like"/>
    <property type="match status" value="5"/>
</dbReference>
<organism evidence="11 12">
    <name type="scientific">Clonorchis sinensis</name>
    <name type="common">Chinese liver fluke</name>
    <dbReference type="NCBI Taxonomy" id="79923"/>
    <lineage>
        <taxon>Eukaryota</taxon>
        <taxon>Metazoa</taxon>
        <taxon>Spiralia</taxon>
        <taxon>Lophotrochozoa</taxon>
        <taxon>Platyhelminthes</taxon>
        <taxon>Trematoda</taxon>
        <taxon>Digenea</taxon>
        <taxon>Opisthorchiida</taxon>
        <taxon>Opisthorchiata</taxon>
        <taxon>Opisthorchiidae</taxon>
        <taxon>Clonorchis</taxon>
    </lineage>
</organism>
<protein>
    <submittedName>
        <fullName evidence="11">Protocadherin alpha-2</fullName>
    </submittedName>
</protein>
<reference evidence="11" key="1">
    <citation type="journal article" date="2011" name="Genome Biol.">
        <title>The draft genome of the carcinogenic human liver fluke Clonorchis sinensis.</title>
        <authorList>
            <person name="Wang X."/>
            <person name="Chen W."/>
            <person name="Huang Y."/>
            <person name="Sun J."/>
            <person name="Men J."/>
            <person name="Liu H."/>
            <person name="Luo F."/>
            <person name="Guo L."/>
            <person name="Lv X."/>
            <person name="Deng C."/>
            <person name="Zhou C."/>
            <person name="Fan Y."/>
            <person name="Li X."/>
            <person name="Huang L."/>
            <person name="Hu Y."/>
            <person name="Liang C."/>
            <person name="Hu X."/>
            <person name="Xu J."/>
            <person name="Yu X."/>
        </authorList>
    </citation>
    <scope>NUCLEOTIDE SEQUENCE [LARGE SCALE GENOMIC DNA]</scope>
    <source>
        <strain evidence="11">Henan</strain>
    </source>
</reference>
<keyword evidence="7" id="KW-0325">Glycoprotein</keyword>
<dbReference type="GO" id="GO:0007156">
    <property type="term" value="P:homophilic cell adhesion via plasma membrane adhesion molecules"/>
    <property type="evidence" value="ECO:0007669"/>
    <property type="project" value="InterPro"/>
</dbReference>
<feature type="region of interest" description="Disordered" evidence="9">
    <location>
        <begin position="897"/>
        <end position="916"/>
    </location>
</feature>
<dbReference type="PROSITE" id="PS00232">
    <property type="entry name" value="CADHERIN_1"/>
    <property type="match status" value="5"/>
</dbReference>
<feature type="domain" description="Cadherin" evidence="10">
    <location>
        <begin position="199"/>
        <end position="301"/>
    </location>
</feature>
<feature type="domain" description="Cadherin" evidence="10">
    <location>
        <begin position="302"/>
        <end position="429"/>
    </location>
</feature>
<evidence type="ECO:0000256" key="6">
    <source>
        <dbReference type="ARBA" id="ARBA00023136"/>
    </source>
</evidence>
<evidence type="ECO:0000256" key="9">
    <source>
        <dbReference type="SAM" id="MobiDB-lite"/>
    </source>
</evidence>
<keyword evidence="3" id="KW-0677">Repeat</keyword>
<evidence type="ECO:0000256" key="2">
    <source>
        <dbReference type="ARBA" id="ARBA00022692"/>
    </source>
</evidence>
<dbReference type="InterPro" id="IPR020894">
    <property type="entry name" value="Cadherin_CS"/>
</dbReference>
<feature type="domain" description="Cadherin" evidence="10">
    <location>
        <begin position="559"/>
        <end position="658"/>
    </location>
</feature>
<dbReference type="InterPro" id="IPR050174">
    <property type="entry name" value="Protocadherin/Cadherin-CA"/>
</dbReference>
<feature type="compositionally biased region" description="Polar residues" evidence="9">
    <location>
        <begin position="1199"/>
        <end position="1212"/>
    </location>
</feature>
<evidence type="ECO:0000313" key="11">
    <source>
        <dbReference type="EMBL" id="GAA32481.2"/>
    </source>
</evidence>
<accession>H2KNR9</accession>
<dbReference type="SMART" id="SM00112">
    <property type="entry name" value="CA"/>
    <property type="match status" value="6"/>
</dbReference>
<dbReference type="Proteomes" id="UP000008909">
    <property type="component" value="Unassembled WGS sequence"/>
</dbReference>
<evidence type="ECO:0000256" key="4">
    <source>
        <dbReference type="ARBA" id="ARBA00022837"/>
    </source>
</evidence>
<reference key="2">
    <citation type="submission" date="2011-10" db="EMBL/GenBank/DDBJ databases">
        <title>The genome and transcriptome sequence of Clonorchis sinensis provide insights into the carcinogenic liver fluke.</title>
        <authorList>
            <person name="Wang X."/>
            <person name="Huang Y."/>
            <person name="Chen W."/>
            <person name="Liu H."/>
            <person name="Guo L."/>
            <person name="Chen Y."/>
            <person name="Luo F."/>
            <person name="Zhou W."/>
            <person name="Sun J."/>
            <person name="Mao Q."/>
            <person name="Liang P."/>
            <person name="Zhou C."/>
            <person name="Tian Y."/>
            <person name="Men J."/>
            <person name="Lv X."/>
            <person name="Huang L."/>
            <person name="Zhou J."/>
            <person name="Hu Y."/>
            <person name="Li R."/>
            <person name="Zhang F."/>
            <person name="Lei H."/>
            <person name="Li X."/>
            <person name="Hu X."/>
            <person name="Liang C."/>
            <person name="Xu J."/>
            <person name="Wu Z."/>
            <person name="Yu X."/>
        </authorList>
    </citation>
    <scope>NUCLEOTIDE SEQUENCE</scope>
    <source>
        <strain>Henan</strain>
    </source>
</reference>
<dbReference type="GO" id="GO:0005509">
    <property type="term" value="F:calcium ion binding"/>
    <property type="evidence" value="ECO:0007669"/>
    <property type="project" value="UniProtKB-UniRule"/>
</dbReference>
<dbReference type="PANTHER" id="PTHR24028:SF146">
    <property type="entry name" value="CADHERIN 96CB, ISOFORM D-RELATED"/>
    <property type="match status" value="1"/>
</dbReference>
<dbReference type="FunFam" id="2.60.40.60:FF:000092">
    <property type="entry name" value="Protocadherin 8"/>
    <property type="match status" value="1"/>
</dbReference>
<dbReference type="InterPro" id="IPR002126">
    <property type="entry name" value="Cadherin-like_dom"/>
</dbReference>
<sequence>MRRHVPESEFTDQVTCSQNGAVTVHLDVNAIMSDSSLRAVHRISVRVQDLNDNGPKFSQVRWHRRLKEVLYRKGRRLDLPKASDADLLDEYSRIQYRLEPISNSTTKSNKLEIPFRLEVTPSGQPGLVLTEDLDAETNARHEFVLVASSSAPVWNPSSLGKWSGSERGKMASQVPIPTEDRLYIEIEVADMNDNEPRFDSPSYKVSIAEDTPPGTMIYKLVAHDPDSTAQLVYSMGSSAEVAVMSATFNVESSGVVRLRSFLNFELRHTYKVPIRVNDGEFTAQSSLFVHVLDVNDEPPEFEVNPKRLVADENASVGKLIGRVRIQDPDSEAVNGKVECWEPEDLRRHQVLSFLPDPMSNPSASVYDLTTRVVLDREAFTGPQLGRLFVYLVCSDGNGLANENRPGLKHTATMTATLMVRDVNDHPPVFSHSVYHVAVRENNLLGEKIIQVKATDADEGDNAKISYSLLDRANFKVDSLTGWITANVIFDRETRDSYQVTVVANDHGKERLSSSVLLNLTILDVNDHRPHLLPCEGELPIIDRAHLQTGRIGDRNLFAIQENLPGNTYIGDLLAKDDDIGLNAQLHFELAKETPLPYITQFRLLHNGSLYTNKELDREEKEYYRLAVRVTDLSPTDPLSSTGTISIIVLDVNDNAPNFVQPSGLLRVDDIQSLRESGDIECFDRPVVEDDSGSNILYDQPQLQNEVSSPVALASNNPKPTVLLSVREKPGYSITKLHAKDPDTGPNGYIRYTLAEFSDASTDFGSGSKTNPICRVTHDSGNVVLQRHLTVSDLGMHYFKVAAIDDGYPTPLKDIKILAVLVKDIPAVGSEPTNSLSSSYFSNNRTRFEFELWGFEGKSNLFIITVLASVSGLLASVLVTAIVCVSGPCSKNRSGICGRRRRERPGQRPVTSPGCSETGNGFILGSPGQNGNGGGLGHYGLPSYHEDTFSDLPPRGVNPGSLLQEEWQLSCGRESCHGYGNGNLMNFPHRQAHSLVGRASRASAQCLLNAVDDPGINPLKTLSGLPDSFSRSKLILSGSSCITTHKSSYNQQIPRIDQSDTAAKNYENLGHLLHWSDIATGDDERTRDSGLGITHTLIPNAGVYGSLISNPRSFPLGQNDMTVSTGHELFSQLPQPLTLSGVHTFCVTKPTAVAPLSFCITENPTMKIGPMAPEIGKNHFHSMNTENPQQQSKSMKEGQTFDTSHVRATNNYRKTSEAGFSPYETELQQPLQISISKLEEQTSDSGHGGSEEDDHAQSGELRQWKTWQPIRIQCSPTHPDHNYNLQSQKPMDSKNPRLRFFAPKCQSRIHQDRLCFRFYAATNRSTSSSVLKIIVLMNPPSPMQYKVCATKPLATLAKNTEDVVSVGERLQCLFRLIGFLGEHGLYSPLIIIARETPLRIDCSTEGSQMAFAV</sequence>
<evidence type="ECO:0000256" key="7">
    <source>
        <dbReference type="ARBA" id="ARBA00023180"/>
    </source>
</evidence>
<keyword evidence="5" id="KW-1133">Transmembrane helix</keyword>
<dbReference type="PROSITE" id="PS50268">
    <property type="entry name" value="CADHERIN_2"/>
    <property type="match status" value="6"/>
</dbReference>
<dbReference type="InterPro" id="IPR015919">
    <property type="entry name" value="Cadherin-like_sf"/>
</dbReference>
<keyword evidence="4 8" id="KW-0106">Calcium</keyword>
<evidence type="ECO:0000313" key="12">
    <source>
        <dbReference type="Proteomes" id="UP000008909"/>
    </source>
</evidence>
<evidence type="ECO:0000256" key="8">
    <source>
        <dbReference type="PROSITE-ProRule" id="PRU00043"/>
    </source>
</evidence>
<dbReference type="Pfam" id="PF00028">
    <property type="entry name" value="Cadherin"/>
    <property type="match status" value="3"/>
</dbReference>
<feature type="region of interest" description="Disordered" evidence="9">
    <location>
        <begin position="1179"/>
        <end position="1213"/>
    </location>
</feature>
<dbReference type="PRINTS" id="PR00205">
    <property type="entry name" value="CADHERIN"/>
</dbReference>
<evidence type="ECO:0000256" key="1">
    <source>
        <dbReference type="ARBA" id="ARBA00004167"/>
    </source>
</evidence>
<feature type="domain" description="Cadherin" evidence="10">
    <location>
        <begin position="704"/>
        <end position="833"/>
    </location>
</feature>
<keyword evidence="6" id="KW-0472">Membrane</keyword>
<dbReference type="Gene3D" id="2.60.40.60">
    <property type="entry name" value="Cadherins"/>
    <property type="match status" value="6"/>
</dbReference>
<feature type="compositionally biased region" description="Polar residues" evidence="9">
    <location>
        <begin position="1180"/>
        <end position="1192"/>
    </location>
</feature>
<feature type="domain" description="Cadherin" evidence="10">
    <location>
        <begin position="82"/>
        <end position="198"/>
    </location>
</feature>
<gene>
    <name evidence="11" type="ORF">CLF_100645</name>
</gene>
<name>H2KNR9_CLOSI</name>
<dbReference type="EMBL" id="DF142848">
    <property type="protein sequence ID" value="GAA32481.2"/>
    <property type="molecule type" value="Genomic_DNA"/>
</dbReference>